<accession>A0AC58RW89</accession>
<evidence type="ECO:0000313" key="1">
    <source>
        <dbReference type="Proteomes" id="UP000790787"/>
    </source>
</evidence>
<dbReference type="Proteomes" id="UP000790787">
    <property type="component" value="Chromosome 9"/>
</dbReference>
<proteinExistence type="predicted"/>
<organism evidence="1 2">
    <name type="scientific">Nicotiana tabacum</name>
    <name type="common">Common tobacco</name>
    <dbReference type="NCBI Taxonomy" id="4097"/>
    <lineage>
        <taxon>Eukaryota</taxon>
        <taxon>Viridiplantae</taxon>
        <taxon>Streptophyta</taxon>
        <taxon>Embryophyta</taxon>
        <taxon>Tracheophyta</taxon>
        <taxon>Spermatophyta</taxon>
        <taxon>Magnoliopsida</taxon>
        <taxon>eudicotyledons</taxon>
        <taxon>Gunneridae</taxon>
        <taxon>Pentapetalae</taxon>
        <taxon>asterids</taxon>
        <taxon>lamiids</taxon>
        <taxon>Solanales</taxon>
        <taxon>Solanaceae</taxon>
        <taxon>Nicotianoideae</taxon>
        <taxon>Nicotianeae</taxon>
        <taxon>Nicotiana</taxon>
    </lineage>
</organism>
<evidence type="ECO:0000313" key="2">
    <source>
        <dbReference type="RefSeq" id="XP_075077012.1"/>
    </source>
</evidence>
<gene>
    <name evidence="2" type="primary">LOC107823436</name>
</gene>
<dbReference type="RefSeq" id="XP_075077012.1">
    <property type="nucleotide sequence ID" value="XM_075220911.1"/>
</dbReference>
<reference evidence="1" key="1">
    <citation type="journal article" date="2014" name="Nat. Commun.">
        <title>The tobacco genome sequence and its comparison with those of tomato and potato.</title>
        <authorList>
            <person name="Sierro N."/>
            <person name="Battey J.N."/>
            <person name="Ouadi S."/>
            <person name="Bakaher N."/>
            <person name="Bovet L."/>
            <person name="Willig A."/>
            <person name="Goepfert S."/>
            <person name="Peitsch M.C."/>
            <person name="Ivanov N.V."/>
        </authorList>
    </citation>
    <scope>NUCLEOTIDE SEQUENCE [LARGE SCALE GENOMIC DNA]</scope>
</reference>
<name>A0AC58RW89_TOBAC</name>
<protein>
    <submittedName>
        <fullName evidence="2">Uncharacterized protein LOC107823436</fullName>
    </submittedName>
</protein>
<keyword evidence="1" id="KW-1185">Reference proteome</keyword>
<sequence>MVSSGGVSCQKIDELFEMWKLHVAFKRENLRANISGLSCVLSICIILACKRAVVNLSPSSSSLSSSLHRTIELYKETIKSFLSNRQWKKLREGIFRNFFRLQNVKFRGKLIHCVLLSEIVNNDSDSMTFKVFNREIKFTRDTFHIITGLKCYSSSDIKGLHEKENRLLKVDFPGKDKVELGDLFNFITSHPHGTAASFVGSDDDVVKLATIYFVESILMGKRKNRNVSEQIMKIVDDDELCSSFNWGSLSYETLLKSLKSCLKPNENEKEKDKDKDKDSYTILGFPFAFCVWIMEVIPIFQEKQFVNFQEFGYP</sequence>
<reference evidence="2" key="2">
    <citation type="submission" date="2025-08" db="UniProtKB">
        <authorList>
            <consortium name="RefSeq"/>
        </authorList>
    </citation>
    <scope>IDENTIFICATION</scope>
    <source>
        <tissue evidence="2">Leaf</tissue>
    </source>
</reference>